<dbReference type="InterPro" id="IPR029056">
    <property type="entry name" value="Ribokinase-like"/>
</dbReference>
<dbReference type="SUPFAM" id="SSF53613">
    <property type="entry name" value="Ribokinase-like"/>
    <property type="match status" value="1"/>
</dbReference>
<organism evidence="10 11">
    <name type="scientific">Clostridioides difficile</name>
    <name type="common">Peptoclostridium difficile</name>
    <dbReference type="NCBI Taxonomy" id="1496"/>
    <lineage>
        <taxon>Bacteria</taxon>
        <taxon>Bacillati</taxon>
        <taxon>Bacillota</taxon>
        <taxon>Clostridia</taxon>
        <taxon>Peptostreptococcales</taxon>
        <taxon>Peptostreptococcaceae</taxon>
        <taxon>Clostridioides</taxon>
    </lineage>
</organism>
<name>A0A9P3YMN1_CLODI</name>
<dbReference type="EMBL" id="DAEQIJ010000001">
    <property type="protein sequence ID" value="HBH2618695.1"/>
    <property type="molecule type" value="Genomic_DNA"/>
</dbReference>
<evidence type="ECO:0000256" key="7">
    <source>
        <dbReference type="PIRNR" id="PIRNR000535"/>
    </source>
</evidence>
<evidence type="ECO:0000256" key="3">
    <source>
        <dbReference type="ARBA" id="ARBA00022741"/>
    </source>
</evidence>
<dbReference type="NCBIfam" id="TIGR03168">
    <property type="entry name" value="1-PFK"/>
    <property type="match status" value="1"/>
</dbReference>
<comment type="similarity">
    <text evidence="1">Belongs to the carbohydrate kinase pfkB family.</text>
</comment>
<dbReference type="GO" id="GO:0005829">
    <property type="term" value="C:cytosol"/>
    <property type="evidence" value="ECO:0007669"/>
    <property type="project" value="TreeGrafter"/>
</dbReference>
<dbReference type="Proteomes" id="UP000879542">
    <property type="component" value="Unassembled WGS sequence"/>
</dbReference>
<dbReference type="GO" id="GO:0005988">
    <property type="term" value="P:lactose metabolic process"/>
    <property type="evidence" value="ECO:0007669"/>
    <property type="project" value="UniProtKB-KW"/>
</dbReference>
<comment type="catalytic activity">
    <reaction evidence="7">
        <text>D-tagatofuranose 6-phosphate + ATP = D-tagatofuranose 1,6-bisphosphate + ADP + H(+)</text>
        <dbReference type="Rhea" id="RHEA:12420"/>
        <dbReference type="ChEBI" id="CHEBI:15378"/>
        <dbReference type="ChEBI" id="CHEBI:30616"/>
        <dbReference type="ChEBI" id="CHEBI:58694"/>
        <dbReference type="ChEBI" id="CHEBI:58695"/>
        <dbReference type="ChEBI" id="CHEBI:456216"/>
        <dbReference type="EC" id="2.7.1.144"/>
    </reaction>
</comment>
<accession>A0A9P3YMN1</accession>
<feature type="domain" description="Carbohydrate kinase PfkB" evidence="9">
    <location>
        <begin position="7"/>
        <end position="284"/>
    </location>
</feature>
<dbReference type="GO" id="GO:0008662">
    <property type="term" value="F:1-phosphofructokinase activity"/>
    <property type="evidence" value="ECO:0007669"/>
    <property type="project" value="UniProtKB-UniRule"/>
</dbReference>
<dbReference type="RefSeq" id="WP_003430401.1">
    <property type="nucleotide sequence ID" value="NZ_AP025558.1"/>
</dbReference>
<keyword evidence="4 8" id="KW-0418">Kinase</keyword>
<dbReference type="GO" id="GO:0016052">
    <property type="term" value="P:carbohydrate catabolic process"/>
    <property type="evidence" value="ECO:0007669"/>
    <property type="project" value="UniProtKB-ARBA"/>
</dbReference>
<evidence type="ECO:0000313" key="10">
    <source>
        <dbReference type="EMBL" id="HBH2618695.1"/>
    </source>
</evidence>
<evidence type="ECO:0000256" key="6">
    <source>
        <dbReference type="ARBA" id="ARBA00047745"/>
    </source>
</evidence>
<dbReference type="Gene3D" id="3.40.1190.20">
    <property type="match status" value="1"/>
</dbReference>
<gene>
    <name evidence="10" type="primary">pfkB</name>
    <name evidence="10" type="ORF">KRQ00_000420</name>
</gene>
<sequence>MIYTVTLNPSIDYIVKLDELKTGSTNRVNEEYVYPGGKGINVSRILKELGNDNTSLGFISGFTGEYIIRTLEEKKLKTDFIKIKSGFSRINVKIKALKETEINGQGPNIDDEDIDILYKKLDKLNQDDILILAGSIPSTLDEKLYENIMARLEKKNIKVVVDATKNLLLNVLKYKPFLIKPNNNELEELFGVKLNSIEDMVKYAKRLKEMGAINVLVSMGKDGALLITEEDEVLISDVPKGKVKNSVGAGDSMVAGFISGYLNTGKYDYALKLGAASGSATAFSYDLAKREYIDKLVNEISVKQF</sequence>
<comment type="pathway">
    <text evidence="7">Carbohydrate metabolism; D-tagatose 6-phosphate degradation; D-glyceraldehyde 3-phosphate and glycerone phosphate from D-tagatose 6-phosphate: step 1/2.</text>
</comment>
<dbReference type="Pfam" id="PF00294">
    <property type="entry name" value="PfkB"/>
    <property type="match status" value="1"/>
</dbReference>
<dbReference type="NCBIfam" id="TIGR03828">
    <property type="entry name" value="pfkB"/>
    <property type="match status" value="1"/>
</dbReference>
<comment type="catalytic activity">
    <reaction evidence="6 8">
        <text>beta-D-fructose 1-phosphate + ATP = beta-D-fructose 1,6-bisphosphate + ADP + H(+)</text>
        <dbReference type="Rhea" id="RHEA:14213"/>
        <dbReference type="ChEBI" id="CHEBI:15378"/>
        <dbReference type="ChEBI" id="CHEBI:30616"/>
        <dbReference type="ChEBI" id="CHEBI:32966"/>
        <dbReference type="ChEBI" id="CHEBI:138881"/>
        <dbReference type="ChEBI" id="CHEBI:456216"/>
        <dbReference type="EC" id="2.7.1.56"/>
    </reaction>
</comment>
<comment type="function">
    <text evidence="8">Catalyzes the ATP-dependent phosphorylation of fructose-l-phosphate to fructose-l,6-bisphosphate.</text>
</comment>
<dbReference type="InterPro" id="IPR011611">
    <property type="entry name" value="PfkB_dom"/>
</dbReference>
<dbReference type="EC" id="2.7.1.144" evidence="7"/>
<comment type="caution">
    <text evidence="10">The sequence shown here is derived from an EMBL/GenBank/DDBJ whole genome shotgun (WGS) entry which is preliminary data.</text>
</comment>
<dbReference type="PANTHER" id="PTHR46566">
    <property type="entry name" value="1-PHOSPHOFRUCTOKINASE-RELATED"/>
    <property type="match status" value="1"/>
</dbReference>
<reference evidence="10" key="2">
    <citation type="submission" date="2021-06" db="EMBL/GenBank/DDBJ databases">
        <authorList>
            <consortium name="NCBI Pathogen Detection Project"/>
        </authorList>
    </citation>
    <scope>NUCLEOTIDE SEQUENCE</scope>
    <source>
        <strain evidence="10">Clostridioides</strain>
    </source>
</reference>
<dbReference type="GO" id="GO:0005524">
    <property type="term" value="F:ATP binding"/>
    <property type="evidence" value="ECO:0007669"/>
    <property type="project" value="UniProtKB-UniRule"/>
</dbReference>
<evidence type="ECO:0000256" key="1">
    <source>
        <dbReference type="ARBA" id="ARBA00005380"/>
    </source>
</evidence>
<dbReference type="InterPro" id="IPR017583">
    <property type="entry name" value="Tagatose/fructose_Pkinase"/>
</dbReference>
<keyword evidence="5 7" id="KW-0067">ATP-binding</keyword>
<dbReference type="GO" id="GO:0044281">
    <property type="term" value="P:small molecule metabolic process"/>
    <property type="evidence" value="ECO:0007669"/>
    <property type="project" value="UniProtKB-ARBA"/>
</dbReference>
<dbReference type="PANTHER" id="PTHR46566:SF1">
    <property type="entry name" value="1-PHOSPHOFRUCTOKINASE"/>
    <property type="match status" value="1"/>
</dbReference>
<dbReference type="PROSITE" id="PS00584">
    <property type="entry name" value="PFKB_KINASES_2"/>
    <property type="match status" value="1"/>
</dbReference>
<keyword evidence="7" id="KW-0423">Lactose metabolism</keyword>
<keyword evidence="2 7" id="KW-0808">Transferase</keyword>
<evidence type="ECO:0000256" key="4">
    <source>
        <dbReference type="ARBA" id="ARBA00022777"/>
    </source>
</evidence>
<dbReference type="AlphaFoldDB" id="A0A9P3YMN1"/>
<evidence type="ECO:0000256" key="2">
    <source>
        <dbReference type="ARBA" id="ARBA00022679"/>
    </source>
</evidence>
<dbReference type="FunFam" id="3.40.1190.20:FF:000001">
    <property type="entry name" value="Phosphofructokinase"/>
    <property type="match status" value="1"/>
</dbReference>
<dbReference type="InterPro" id="IPR022463">
    <property type="entry name" value="1-PFruKinase"/>
</dbReference>
<dbReference type="GO" id="GO:0009024">
    <property type="term" value="F:tagatose-6-phosphate kinase activity"/>
    <property type="evidence" value="ECO:0007669"/>
    <property type="project" value="UniProtKB-EC"/>
</dbReference>
<evidence type="ECO:0000256" key="5">
    <source>
        <dbReference type="ARBA" id="ARBA00022840"/>
    </source>
</evidence>
<keyword evidence="3 7" id="KW-0547">Nucleotide-binding</keyword>
<dbReference type="PIRSF" id="PIRSF000535">
    <property type="entry name" value="1PFK/6PFK/LacC"/>
    <property type="match status" value="1"/>
</dbReference>
<evidence type="ECO:0000313" key="11">
    <source>
        <dbReference type="Proteomes" id="UP000879542"/>
    </source>
</evidence>
<reference evidence="10" key="1">
    <citation type="journal article" date="2018" name="Genome Biol.">
        <title>SKESA: strategic k-mer extension for scrupulous assemblies.</title>
        <authorList>
            <person name="Souvorov A."/>
            <person name="Agarwala R."/>
            <person name="Lipman D.J."/>
        </authorList>
    </citation>
    <scope>NUCLEOTIDE SEQUENCE</scope>
    <source>
        <strain evidence="10">Clostridioides</strain>
    </source>
</reference>
<comment type="similarity">
    <text evidence="7">Belongs to the carbohydrate kinase PfkB family. LacC subfamily.</text>
</comment>
<protein>
    <recommendedName>
        <fullName evidence="7">Tagatose-6-phosphate kinase</fullName>
        <ecNumber evidence="7">2.7.1.144</ecNumber>
    </recommendedName>
</protein>
<evidence type="ECO:0000259" key="9">
    <source>
        <dbReference type="Pfam" id="PF00294"/>
    </source>
</evidence>
<dbReference type="InterPro" id="IPR002173">
    <property type="entry name" value="Carboh/pur_kinase_PfkB_CS"/>
</dbReference>
<proteinExistence type="inferred from homology"/>
<dbReference type="CDD" id="cd01164">
    <property type="entry name" value="FruK_PfkB_like"/>
    <property type="match status" value="1"/>
</dbReference>
<evidence type="ECO:0000256" key="8">
    <source>
        <dbReference type="RuleBase" id="RU369061"/>
    </source>
</evidence>